<reference evidence="4" key="1">
    <citation type="submission" date="2007-06" db="EMBL/GenBank/DDBJ databases">
        <authorList>
            <person name="Desjardins C.A."/>
            <person name="Gundersen-Rindal D.E."/>
            <person name="Hostetler J.B."/>
            <person name="Tallon L.J."/>
            <person name="Utterback T.R."/>
            <person name="Fuester R.W."/>
            <person name="Schatz M.C."/>
            <person name="Pedroni M.J."/>
            <person name="Fadrosh D.W."/>
            <person name="Haas B.J."/>
            <person name="Toms B.S."/>
            <person name="Chen D."/>
            <person name="Nene V."/>
        </authorList>
    </citation>
    <scope>NUCLEOTIDE SEQUENCE</scope>
</reference>
<feature type="domain" description="Tyrosine specific protein phosphatases" evidence="3">
    <location>
        <begin position="219"/>
        <end position="303"/>
    </location>
</feature>
<dbReference type="Pfam" id="PF00102">
    <property type="entry name" value="Y_phosphatase"/>
    <property type="match status" value="1"/>
</dbReference>
<dbReference type="Gene3D" id="3.90.190.10">
    <property type="entry name" value="Protein tyrosine phosphatase superfamily"/>
    <property type="match status" value="1"/>
</dbReference>
<dbReference type="KEGG" id="vg:41332152"/>
<name>B8PQ56_9VIRU</name>
<dbReference type="InterPro" id="IPR003595">
    <property type="entry name" value="Tyr_Pase_cat"/>
</dbReference>
<proteinExistence type="inferred from homology"/>
<dbReference type="GeneID" id="41332152"/>
<organism evidence="4">
    <name type="scientific">Bracoviriform indiense</name>
    <dbReference type="NCBI Taxonomy" id="116759"/>
    <lineage>
        <taxon>Viruses</taxon>
        <taxon>Viruses incertae sedis</taxon>
        <taxon>Polydnaviriformidae</taxon>
        <taxon>Bracoviriform</taxon>
    </lineage>
</organism>
<accession>B8PQ56</accession>
<dbReference type="InterPro" id="IPR029021">
    <property type="entry name" value="Prot-tyrosine_phosphatase-like"/>
</dbReference>
<evidence type="ECO:0000259" key="3">
    <source>
        <dbReference type="PROSITE" id="PS50056"/>
    </source>
</evidence>
<comment type="similarity">
    <text evidence="1">Belongs to the protein-tyrosine phosphatase family.</text>
</comment>
<protein>
    <submittedName>
        <fullName evidence="4">Protein tyrosine phosphatase</fullName>
    </submittedName>
</protein>
<evidence type="ECO:0000256" key="1">
    <source>
        <dbReference type="ARBA" id="ARBA00009580"/>
    </source>
</evidence>
<dbReference type="SMART" id="SM00404">
    <property type="entry name" value="PTPc_motif"/>
    <property type="match status" value="1"/>
</dbReference>
<dbReference type="PROSITE" id="PS50055">
    <property type="entry name" value="TYR_PHOSPHATASE_PTP"/>
    <property type="match status" value="1"/>
</dbReference>
<feature type="domain" description="Tyrosine-protein phosphatase" evidence="2">
    <location>
        <begin position="27"/>
        <end position="312"/>
    </location>
</feature>
<dbReference type="PANTHER" id="PTHR19134:SF534">
    <property type="entry name" value="LD27988P"/>
    <property type="match status" value="1"/>
</dbReference>
<sequence length="323" mass="37495">MEDSSFKTLSAAELLEMTSNRKFCKLIRQEHREVMEVPLRGTTSQSLTEENSSKNRYSNIPCWDHSLVIIDSRESLIFDEEDWDSSRRVRTSEANASTYIHANHVDGYENINKYICAQTPMENTWETFFKLIWEQQSSVIVSLTDMDRDNPKSYQLWMNPEGSETTFGIYVITILDIKKKLSFTRTQVEITNTSTETSREITNFWFTDWPDISIPTGMEEFLDLRKEVNREQSQLIKKAENDSQTPGPIVVHCSTGTGWAGTFCAIDNALEQLDKEERVSVSQIVLKIRSQRHSSVFLPEQYEFCYLVLRHVLLEKAKDEQLD</sequence>
<evidence type="ECO:0000313" key="4">
    <source>
        <dbReference type="EMBL" id="ACE75482.1"/>
    </source>
</evidence>
<dbReference type="SUPFAM" id="SSF52799">
    <property type="entry name" value="(Phosphotyrosine protein) phosphatases II"/>
    <property type="match status" value="1"/>
</dbReference>
<dbReference type="EMBL" id="EU001258">
    <property type="protein sequence ID" value="ACE75482.1"/>
    <property type="molecule type" value="Genomic_DNA"/>
</dbReference>
<gene>
    <name evidence="4" type="ORF">GBV_29_0010</name>
</gene>
<dbReference type="InterPro" id="IPR000387">
    <property type="entry name" value="Tyr_Pase_dom"/>
</dbReference>
<dbReference type="PRINTS" id="PR00700">
    <property type="entry name" value="PRTYPHPHTASE"/>
</dbReference>
<dbReference type="CDD" id="cd00047">
    <property type="entry name" value="PTPc"/>
    <property type="match status" value="1"/>
</dbReference>
<dbReference type="InterPro" id="IPR000242">
    <property type="entry name" value="PTP_cat"/>
</dbReference>
<dbReference type="InterPro" id="IPR050348">
    <property type="entry name" value="Protein-Tyr_Phosphatase"/>
</dbReference>
<dbReference type="PANTHER" id="PTHR19134">
    <property type="entry name" value="RECEPTOR-TYPE TYROSINE-PROTEIN PHOSPHATASE"/>
    <property type="match status" value="1"/>
</dbReference>
<dbReference type="GO" id="GO:0004725">
    <property type="term" value="F:protein tyrosine phosphatase activity"/>
    <property type="evidence" value="ECO:0007669"/>
    <property type="project" value="InterPro"/>
</dbReference>
<dbReference type="RefSeq" id="YP_009665911.1">
    <property type="nucleotide sequence ID" value="NC_043336.1"/>
</dbReference>
<dbReference type="PROSITE" id="PS50056">
    <property type="entry name" value="TYR_PHOSPHATASE_2"/>
    <property type="match status" value="1"/>
</dbReference>
<dbReference type="SMART" id="SM00194">
    <property type="entry name" value="PTPc"/>
    <property type="match status" value="1"/>
</dbReference>
<evidence type="ECO:0000259" key="2">
    <source>
        <dbReference type="PROSITE" id="PS50055"/>
    </source>
</evidence>